<evidence type="ECO:0000256" key="1">
    <source>
        <dbReference type="ARBA" id="ARBA00004123"/>
    </source>
</evidence>
<evidence type="ECO:0000256" key="9">
    <source>
        <dbReference type="ARBA" id="ARBA00022553"/>
    </source>
</evidence>
<dbReference type="SUPFAM" id="SSF53901">
    <property type="entry name" value="Thiolase-like"/>
    <property type="match status" value="2"/>
</dbReference>
<feature type="compositionally biased region" description="Polar residues" evidence="27">
    <location>
        <begin position="782"/>
        <end position="794"/>
    </location>
</feature>
<keyword evidence="15" id="KW-0506">mRNA capping</keyword>
<dbReference type="SUPFAM" id="SSF50249">
    <property type="entry name" value="Nucleic acid-binding proteins"/>
    <property type="match status" value="1"/>
</dbReference>
<dbReference type="PROSITE" id="PS00606">
    <property type="entry name" value="KS3_1"/>
    <property type="match status" value="1"/>
</dbReference>
<keyword evidence="13" id="KW-0547">Nucleotide-binding</keyword>
<dbReference type="Pfam" id="PF08313">
    <property type="entry name" value="SCA7"/>
    <property type="match status" value="1"/>
</dbReference>
<dbReference type="EC" id="2.3.1.41" evidence="5"/>
<feature type="compositionally biased region" description="Basic and acidic residues" evidence="27">
    <location>
        <begin position="584"/>
        <end position="594"/>
    </location>
</feature>
<dbReference type="GO" id="GO:0006370">
    <property type="term" value="P:7-methylguanosine mRNA capping"/>
    <property type="evidence" value="ECO:0007669"/>
    <property type="project" value="UniProtKB-KW"/>
</dbReference>
<accession>A0AAN4PHV0</accession>
<dbReference type="Pfam" id="PF01331">
    <property type="entry name" value="mRNA_cap_enzyme"/>
    <property type="match status" value="1"/>
</dbReference>
<evidence type="ECO:0000256" key="20">
    <source>
        <dbReference type="ARBA" id="ARBA00023315"/>
    </source>
</evidence>
<name>A0AAN4PHV0_ASPLE</name>
<dbReference type="InterPro" id="IPR020841">
    <property type="entry name" value="PKS_Beta-ketoAc_synthase_dom"/>
</dbReference>
<evidence type="ECO:0000256" key="25">
    <source>
        <dbReference type="ARBA" id="ARBA00053845"/>
    </source>
</evidence>
<feature type="domain" description="SCA7" evidence="28">
    <location>
        <begin position="641"/>
        <end position="707"/>
    </location>
</feature>
<comment type="subunit">
    <text evidence="24">Heterodimer. The mRNA-capping enzyme is composed of two separate chains alpha and beta, respectively a mRNA guanylyltransferase and an mRNA 5'-triphosphate monophosphatase.</text>
</comment>
<dbReference type="FunFam" id="3.40.47.10:FF:000009">
    <property type="entry name" value="3-oxoacyl-[acyl-carrier-protein] synthase 2"/>
    <property type="match status" value="1"/>
</dbReference>
<evidence type="ECO:0000256" key="13">
    <source>
        <dbReference type="ARBA" id="ARBA00022741"/>
    </source>
</evidence>
<dbReference type="PROSITE" id="PS52004">
    <property type="entry name" value="KS3_2"/>
    <property type="match status" value="1"/>
</dbReference>
<evidence type="ECO:0000256" key="17">
    <source>
        <dbReference type="ARBA" id="ARBA00023134"/>
    </source>
</evidence>
<dbReference type="PANTHER" id="PTHR11712:SF336">
    <property type="entry name" value="3-OXOACYL-[ACYL-CARRIER-PROTEIN] SYNTHASE, MITOCHONDRIAL"/>
    <property type="match status" value="1"/>
</dbReference>
<dbReference type="Gene3D" id="2.40.50.140">
    <property type="entry name" value="Nucleic acid-binding proteins"/>
    <property type="match status" value="1"/>
</dbReference>
<feature type="region of interest" description="Disordered" evidence="27">
    <location>
        <begin position="554"/>
        <end position="651"/>
    </location>
</feature>
<evidence type="ECO:0000256" key="15">
    <source>
        <dbReference type="ARBA" id="ARBA00023042"/>
    </source>
</evidence>
<evidence type="ECO:0000256" key="3">
    <source>
        <dbReference type="ARBA" id="ARBA00010237"/>
    </source>
</evidence>
<dbReference type="GO" id="GO:0005739">
    <property type="term" value="C:mitochondrion"/>
    <property type="evidence" value="ECO:0007669"/>
    <property type="project" value="TreeGrafter"/>
</dbReference>
<comment type="subcellular location">
    <subcellularLocation>
        <location evidence="1">Nucleus</location>
    </subcellularLocation>
</comment>
<proteinExistence type="inferred from homology"/>
<keyword evidence="17" id="KW-0342">GTP-binding</keyword>
<comment type="similarity">
    <text evidence="3">Belongs to the eukaryotic GTase family.</text>
</comment>
<evidence type="ECO:0000256" key="14">
    <source>
        <dbReference type="ARBA" id="ARBA00022832"/>
    </source>
</evidence>
<keyword evidence="16" id="KW-0443">Lipid metabolism</keyword>
<dbReference type="NCBIfam" id="NF005589">
    <property type="entry name" value="PRK07314.1"/>
    <property type="match status" value="1"/>
</dbReference>
<dbReference type="GO" id="GO:0005525">
    <property type="term" value="F:GTP binding"/>
    <property type="evidence" value="ECO:0007669"/>
    <property type="project" value="UniProtKB-KW"/>
</dbReference>
<dbReference type="InterPro" id="IPR017568">
    <property type="entry name" value="3-oxoacyl-ACP_synth-2"/>
</dbReference>
<evidence type="ECO:0000259" key="28">
    <source>
        <dbReference type="PROSITE" id="PS51505"/>
    </source>
</evidence>
<dbReference type="InterPro" id="IPR016039">
    <property type="entry name" value="Thiolase-like"/>
</dbReference>
<dbReference type="InterPro" id="IPR013846">
    <property type="entry name" value="mRNA_cap_enzyme_C"/>
</dbReference>
<evidence type="ECO:0000256" key="18">
    <source>
        <dbReference type="ARBA" id="ARBA00023160"/>
    </source>
</evidence>
<evidence type="ECO:0000256" key="24">
    <source>
        <dbReference type="ARBA" id="ARBA00047082"/>
    </source>
</evidence>
<dbReference type="EMBL" id="BCLY01000008">
    <property type="protein sequence ID" value="GAQ06992.1"/>
    <property type="molecule type" value="Genomic_DNA"/>
</dbReference>
<feature type="domain" description="Ketosynthase family 3 (KS3)" evidence="29">
    <location>
        <begin position="1"/>
        <end position="417"/>
    </location>
</feature>
<dbReference type="InterPro" id="IPR012340">
    <property type="entry name" value="NA-bd_OB-fold"/>
</dbReference>
<dbReference type="NCBIfam" id="TIGR03150">
    <property type="entry name" value="fabF"/>
    <property type="match status" value="1"/>
</dbReference>
<keyword evidence="18" id="KW-0275">Fatty acid biosynthesis</keyword>
<evidence type="ECO:0000256" key="8">
    <source>
        <dbReference type="ARBA" id="ARBA00022516"/>
    </source>
</evidence>
<dbReference type="Pfam" id="PF02801">
    <property type="entry name" value="Ketoacyl-synt_C"/>
    <property type="match status" value="1"/>
</dbReference>
<evidence type="ECO:0000256" key="26">
    <source>
        <dbReference type="RuleBase" id="RU003694"/>
    </source>
</evidence>
<dbReference type="Gene3D" id="6.10.140.1270">
    <property type="match status" value="1"/>
</dbReference>
<evidence type="ECO:0000313" key="31">
    <source>
        <dbReference type="Proteomes" id="UP000051487"/>
    </source>
</evidence>
<dbReference type="PANTHER" id="PTHR11712">
    <property type="entry name" value="POLYKETIDE SYNTHASE-RELATED"/>
    <property type="match status" value="1"/>
</dbReference>
<dbReference type="SMART" id="SM00825">
    <property type="entry name" value="PKS_KS"/>
    <property type="match status" value="1"/>
</dbReference>
<evidence type="ECO:0000256" key="4">
    <source>
        <dbReference type="ARBA" id="ARBA00012475"/>
    </source>
</evidence>
<evidence type="ECO:0000256" key="7">
    <source>
        <dbReference type="ARBA" id="ARBA00022450"/>
    </source>
</evidence>
<dbReference type="Gene3D" id="3.30.470.30">
    <property type="entry name" value="DNA ligase/mRNA capping enzyme"/>
    <property type="match status" value="1"/>
</dbReference>
<feature type="compositionally biased region" description="Basic and acidic residues" evidence="27">
    <location>
        <begin position="563"/>
        <end position="577"/>
    </location>
</feature>
<feature type="compositionally biased region" description="Low complexity" evidence="27">
    <location>
        <begin position="813"/>
        <end position="831"/>
    </location>
</feature>
<evidence type="ECO:0000256" key="27">
    <source>
        <dbReference type="SAM" id="MobiDB-lite"/>
    </source>
</evidence>
<dbReference type="CDD" id="cd07895">
    <property type="entry name" value="Adenylation_mRNA_capping"/>
    <property type="match status" value="1"/>
</dbReference>
<feature type="region of interest" description="Disordered" evidence="27">
    <location>
        <begin position="780"/>
        <end position="831"/>
    </location>
</feature>
<comment type="caution">
    <text evidence="30">The sequence shown here is derived from an EMBL/GenBank/DDBJ whole genome shotgun (WGS) entry which is preliminary data.</text>
</comment>
<feature type="region of interest" description="Disordered" evidence="27">
    <location>
        <begin position="1261"/>
        <end position="1295"/>
    </location>
</feature>
<evidence type="ECO:0000256" key="6">
    <source>
        <dbReference type="ARBA" id="ARBA00019171"/>
    </source>
</evidence>
<dbReference type="FunFam" id="2.40.50.140:FF:000275">
    <property type="entry name" value="mRNA-capping enzyme subunit alpha"/>
    <property type="match status" value="1"/>
</dbReference>
<evidence type="ECO:0000259" key="29">
    <source>
        <dbReference type="PROSITE" id="PS52004"/>
    </source>
</evidence>
<organism evidence="30 31">
    <name type="scientific">Aspergillus lentulus</name>
    <dbReference type="NCBI Taxonomy" id="293939"/>
    <lineage>
        <taxon>Eukaryota</taxon>
        <taxon>Fungi</taxon>
        <taxon>Dikarya</taxon>
        <taxon>Ascomycota</taxon>
        <taxon>Pezizomycotina</taxon>
        <taxon>Eurotiomycetes</taxon>
        <taxon>Eurotiomycetidae</taxon>
        <taxon>Eurotiales</taxon>
        <taxon>Aspergillaceae</taxon>
        <taxon>Aspergillus</taxon>
        <taxon>Aspergillus subgen. Fumigati</taxon>
    </lineage>
</organism>
<comment type="function">
    <text evidence="25">Second step of mRNA capping. Transfer of the GMP moiety of GTP to the 5'-end of RNA via an enzyme-GMP covalent reaction intermediate.</text>
</comment>
<dbReference type="InterPro" id="IPR018201">
    <property type="entry name" value="Ketoacyl_synth_AS"/>
</dbReference>
<dbReference type="PROSITE" id="PS51505">
    <property type="entry name" value="SCA7"/>
    <property type="match status" value="1"/>
</dbReference>
<evidence type="ECO:0000313" key="30">
    <source>
        <dbReference type="EMBL" id="GAQ06992.1"/>
    </source>
</evidence>
<evidence type="ECO:0000256" key="23">
    <source>
        <dbReference type="ARBA" id="ARBA00044624"/>
    </source>
</evidence>
<keyword evidence="14" id="KW-0276">Fatty acid metabolism</keyword>
<evidence type="ECO:0000256" key="11">
    <source>
        <dbReference type="ARBA" id="ARBA00022679"/>
    </source>
</evidence>
<comment type="catalytic activity">
    <reaction evidence="23">
        <text>a 5'-end diphospho-ribonucleoside in mRNA + GTP + H(+) = a 5'-end (5'-triphosphoguanosine)-ribonucleoside in mRNA + diphosphate</text>
        <dbReference type="Rhea" id="RHEA:67012"/>
        <dbReference type="Rhea" id="RHEA-COMP:17165"/>
        <dbReference type="Rhea" id="RHEA-COMP:17166"/>
        <dbReference type="ChEBI" id="CHEBI:15378"/>
        <dbReference type="ChEBI" id="CHEBI:33019"/>
        <dbReference type="ChEBI" id="CHEBI:37565"/>
        <dbReference type="ChEBI" id="CHEBI:167616"/>
        <dbReference type="ChEBI" id="CHEBI:167617"/>
        <dbReference type="EC" id="2.7.7.50"/>
    </reaction>
    <physiologicalReaction direction="left-to-right" evidence="23">
        <dbReference type="Rhea" id="RHEA:67013"/>
    </physiologicalReaction>
</comment>
<keyword evidence="10" id="KW-0507">mRNA processing</keyword>
<dbReference type="CDD" id="cd00834">
    <property type="entry name" value="KAS_I_II"/>
    <property type="match status" value="1"/>
</dbReference>
<keyword evidence="19" id="KW-0539">Nucleus</keyword>
<dbReference type="GO" id="GO:0005634">
    <property type="term" value="C:nucleus"/>
    <property type="evidence" value="ECO:0007669"/>
    <property type="project" value="UniProtKB-SubCell"/>
</dbReference>
<dbReference type="EC" id="2.7.7.50" evidence="4"/>
<comment type="similarity">
    <text evidence="2 26">Belongs to the thiolase-like superfamily. Beta-ketoacyl-ACP synthases family.</text>
</comment>
<dbReference type="FunFam" id="3.30.470.30:FF:000011">
    <property type="entry name" value="mRNA-capping enzyme subunit alpha"/>
    <property type="match status" value="1"/>
</dbReference>
<keyword evidence="20" id="KW-0012">Acyltransferase</keyword>
<dbReference type="InterPro" id="IPR014030">
    <property type="entry name" value="Ketoacyl_synth_N"/>
</dbReference>
<evidence type="ECO:0000256" key="10">
    <source>
        <dbReference type="ARBA" id="ARBA00022664"/>
    </source>
</evidence>
<keyword evidence="9" id="KW-0597">Phosphoprotein</keyword>
<dbReference type="InterPro" id="IPR013243">
    <property type="entry name" value="SCA7_dom"/>
</dbReference>
<evidence type="ECO:0000256" key="5">
    <source>
        <dbReference type="ARBA" id="ARBA00013191"/>
    </source>
</evidence>
<evidence type="ECO:0000256" key="12">
    <source>
        <dbReference type="ARBA" id="ARBA00022695"/>
    </source>
</evidence>
<dbReference type="Gene3D" id="3.40.47.10">
    <property type="match status" value="2"/>
</dbReference>
<dbReference type="GO" id="GO:0004484">
    <property type="term" value="F:mRNA guanylyltransferase activity"/>
    <property type="evidence" value="ECO:0007669"/>
    <property type="project" value="UniProtKB-EC"/>
</dbReference>
<keyword evidence="7" id="KW-0596">Phosphopantetheine</keyword>
<dbReference type="SUPFAM" id="SSF56091">
    <property type="entry name" value="DNA ligase/mRNA capping enzyme, catalytic domain"/>
    <property type="match status" value="1"/>
</dbReference>
<keyword evidence="12" id="KW-0548">Nucleotidyltransferase</keyword>
<sequence>MRRVVVTGLGAVTPLGVGVRRTWKRLLDGHCGIVNVKHRDVRFADLPCQIAAVVPAGPRQEGGWTASEWLSRDDERKMARFAQYAMAASEEALEDAGWKPTSFEEREATGICLGSGIGNFDEIYDTVVAYDKGGYRKVSPLFVPKLLINLGAGHLSMRYGFMGPNHAVTTACTTGAHSIGDAARFITCGDADVMLAGGAESCIHPLAIGGFARARSLATDFNDAPEKASRPFDADRKGFVVGEGAAMLVLEELEHAKARGARIYAELKGYGCSGDAHHMTAPKENGEGAWMAMKKALKNANVPPSAVDYVNAHATSTVVGDAAENAAIKSLLLGPGGKQNAAEINVSSTKGAVGHLLGGAGALESLFTVLAINENVMPPTINLDRLAEGFDCNYAPNQAQKRQITTAKPAAALELINTFIVHHLLIRRYGPTFCTRSIMGTNGDSGRASSVASNSGSLVDASGYKYSEKDAKPTKIKLKKAAKSAKAKKAAAEVPESPGSSPILPEIDEKTMAAFPTGKPREEDNLETVICKTCKRPVLKQNAVEHIRGCIRAKQEKARRKKEARDAANRAKEKDKDGDDDAAGGDKDGDDSIKAQKGAKKSAVKGMAEDGTKKGKKRKTEGEEDKEPKKKKKKEEPKPKAPKPKGPVDVEKQCGVILPNGAQCARSLTCKSHSMGAKRAVPGRSLPYDMLLQAYQKKNQARQQKAAIDANAPLQDDLENHGPVDSDEEKDAVMAAILRSRPQPLVTHPLISTKKKYKYVRIKEMLSHALGGARGGGLFSTGDATPTNDGNPFQQMDDLPLASPVSVTGSDNAPDTAKKTPAPAPKKLPVAASSSTVKDCAHLSLYAPPGESSPVAPATLPFSSSLPPRAVKATVTHQSKMGNPSVPDLDAVGIKAEPELADQFRREVAALLGRNNLNFPGAQPVSFAKRHLLELQREDYYVCEKTDGIRCLMYFARGEEDSPVPEIHYLIDRKNDYRYVPGLHFPQPDDETFQSFHVDTLIDGELVNDTYEDGTQQLKFLVFDCLVLDGQKLMHRTLDKRLAYFKEKVLKPYNALYKKFPEEKKHRAFAVEDKSTQFSYGIEMMFREIIPKVKKIHGNDGLIFTCRSTPYRIGTDEHILKWKPPSENTIDFRMRLEFPLLEPDTDDEADGITEPYPDYDAMPICHLFVMLNANEYQPWGEMYVTESDWEALKALQVPLDDSIVECFKDEQGRWRFHRLRDDKADANHISTVEKVLESIEDRVTEEDLIRVAPAIKAAWKKRQAQAASEEEERRRRARQMPPSANGNGVKRKFEE</sequence>
<evidence type="ECO:0000256" key="16">
    <source>
        <dbReference type="ARBA" id="ARBA00023098"/>
    </source>
</evidence>
<dbReference type="GO" id="GO:0004315">
    <property type="term" value="F:3-oxoacyl-[acyl-carrier-protein] synthase activity"/>
    <property type="evidence" value="ECO:0007669"/>
    <property type="project" value="UniProtKB-EC"/>
</dbReference>
<dbReference type="GO" id="GO:0005524">
    <property type="term" value="F:ATP binding"/>
    <property type="evidence" value="ECO:0007669"/>
    <property type="project" value="InterPro"/>
</dbReference>
<protein>
    <recommendedName>
        <fullName evidence="6">mRNA-capping enzyme subunit alpha</fullName>
        <ecNumber evidence="5">2.3.1.41</ecNumber>
        <ecNumber evidence="4">2.7.7.50</ecNumber>
    </recommendedName>
    <alternativeName>
        <fullName evidence="21">GTP--RNA guanylyltransferase</fullName>
    </alternativeName>
    <alternativeName>
        <fullName evidence="22">mRNA guanylyltransferase</fullName>
    </alternativeName>
</protein>
<evidence type="ECO:0000256" key="21">
    <source>
        <dbReference type="ARBA" id="ARBA00029909"/>
    </source>
</evidence>
<gene>
    <name evidence="30" type="ORF">ALT_4313</name>
</gene>
<evidence type="ECO:0000256" key="2">
    <source>
        <dbReference type="ARBA" id="ARBA00008467"/>
    </source>
</evidence>
<evidence type="ECO:0000256" key="22">
    <source>
        <dbReference type="ARBA" id="ARBA00030702"/>
    </source>
</evidence>
<dbReference type="GO" id="GO:0006633">
    <property type="term" value="P:fatty acid biosynthetic process"/>
    <property type="evidence" value="ECO:0007669"/>
    <property type="project" value="UniProtKB-KW"/>
</dbReference>
<dbReference type="InterPro" id="IPR014031">
    <property type="entry name" value="Ketoacyl_synth_C"/>
</dbReference>
<dbReference type="Pfam" id="PF03919">
    <property type="entry name" value="mRNA_cap_C"/>
    <property type="match status" value="1"/>
</dbReference>
<dbReference type="Pfam" id="PF00109">
    <property type="entry name" value="ketoacyl-synt"/>
    <property type="match status" value="1"/>
</dbReference>
<dbReference type="InterPro" id="IPR000794">
    <property type="entry name" value="Beta-ketoacyl_synthase"/>
</dbReference>
<reference evidence="30 31" key="1">
    <citation type="submission" date="2015-11" db="EMBL/GenBank/DDBJ databases">
        <title>Aspergillus lentulus strain IFM 54703T.</title>
        <authorList>
            <person name="Kusuya Y."/>
            <person name="Sakai K."/>
            <person name="Kamei K."/>
            <person name="Takahashi H."/>
            <person name="Yaguchi T."/>
        </authorList>
    </citation>
    <scope>NUCLEOTIDE SEQUENCE [LARGE SCALE GENOMIC DNA]</scope>
    <source>
        <strain evidence="30 31">IFM 54703</strain>
    </source>
</reference>
<dbReference type="InterPro" id="IPR001339">
    <property type="entry name" value="mRNA_cap_enzyme_adenylation"/>
</dbReference>
<keyword evidence="8" id="KW-0444">Lipid biosynthesis</keyword>
<keyword evidence="11 26" id="KW-0808">Transferase</keyword>
<dbReference type="Proteomes" id="UP000051487">
    <property type="component" value="Unassembled WGS sequence"/>
</dbReference>
<evidence type="ECO:0000256" key="19">
    <source>
        <dbReference type="ARBA" id="ARBA00023242"/>
    </source>
</evidence>